<gene>
    <name evidence="1" type="ORF">CFE62_006480</name>
</gene>
<dbReference type="AlphaFoldDB" id="A0A370CFL2"/>
<dbReference type="EMBL" id="NMOS02000026">
    <property type="protein sequence ID" value="RDH39929.1"/>
    <property type="molecule type" value="Genomic_DNA"/>
</dbReference>
<accession>A0A370CFL2</accession>
<name>A0A370CFL2_9COXI</name>
<evidence type="ECO:0000313" key="1">
    <source>
        <dbReference type="EMBL" id="RDH39929.1"/>
    </source>
</evidence>
<protein>
    <submittedName>
        <fullName evidence="1">Uncharacterized protein</fullName>
    </submittedName>
</protein>
<dbReference type="Proteomes" id="UP000226429">
    <property type="component" value="Unassembled WGS sequence"/>
</dbReference>
<comment type="caution">
    <text evidence="1">The sequence shown here is derived from an EMBL/GenBank/DDBJ whole genome shotgun (WGS) entry which is preliminary data.</text>
</comment>
<sequence>MLQEIEGLAKAANLSQEQFNKTLFAMAEQQKHYQAQIEEKTKNLGDKLNVIQDYVTKTYPTSLHTPILNTLLGDENAMTEALKHRDQLLNSQVPGLSNQQANLSDPYEGQQEMLKIAKEYERNPSDKNRKRYISLANEIAEDRFRKN</sequence>
<reference evidence="1 2" key="1">
    <citation type="journal article" date="2017" name="Int. J. Syst. Evol. Microbiol.">
        <title>Aquarickettsiella crustaci n. gen. n. sp. (Gammaproteobacteria: Legionellales: Coxiellaceae); a bacterial pathogen of the freshwater crustacean: Gammarus fossarum (Malacostraca: Amphipoda).</title>
        <authorList>
            <person name="Bojko J."/>
            <person name="Dunn A.M."/>
            <person name="Stebbing P.D."/>
            <person name="Van Aerle R."/>
            <person name="Bacela-Spychalska K."/>
            <person name="Bean T.P."/>
            <person name="Stentiford G.D."/>
        </authorList>
    </citation>
    <scope>NUCLEOTIDE SEQUENCE [LARGE SCALE GENOMIC DNA]</scope>
    <source>
        <strain evidence="1">RA15029</strain>
    </source>
</reference>
<reference evidence="1 2" key="2">
    <citation type="journal article" date="2018" name="J. Invertebr. Pathol.">
        <title>'Candidatus Aquirickettsiella gammari' (Gammaproteobacteria: Legionellales: Coxiellaceae): A bacterial pathogen of the freshwater crustacean Gammarus fossarum (Malacostraca: Amphipoda).</title>
        <authorList>
            <person name="Bojko J."/>
            <person name="Dunn A.M."/>
            <person name="Stebbing P.D."/>
            <person name="van Aerle R."/>
            <person name="Bacela-Spychalska K."/>
            <person name="Bean T.P."/>
            <person name="Urrutia A."/>
            <person name="Stentiford G.D."/>
        </authorList>
    </citation>
    <scope>NUCLEOTIDE SEQUENCE [LARGE SCALE GENOMIC DNA]</scope>
    <source>
        <strain evidence="1">RA15029</strain>
    </source>
</reference>
<proteinExistence type="predicted"/>
<evidence type="ECO:0000313" key="2">
    <source>
        <dbReference type="Proteomes" id="UP000226429"/>
    </source>
</evidence>
<keyword evidence="2" id="KW-1185">Reference proteome</keyword>
<organism evidence="1 2">
    <name type="scientific">Candidatus Aquirickettsiella gammari</name>
    <dbReference type="NCBI Taxonomy" id="2016198"/>
    <lineage>
        <taxon>Bacteria</taxon>
        <taxon>Pseudomonadati</taxon>
        <taxon>Pseudomonadota</taxon>
        <taxon>Gammaproteobacteria</taxon>
        <taxon>Legionellales</taxon>
        <taxon>Coxiellaceae</taxon>
        <taxon>Candidatus Aquirickettsiella</taxon>
    </lineage>
</organism>